<dbReference type="InParanoid" id="A0A3Q7H4U1"/>
<accession>A0A3Q7H4U1</accession>
<organism evidence="1">
    <name type="scientific">Solanum lycopersicum</name>
    <name type="common">Tomato</name>
    <name type="synonym">Lycopersicon esculentum</name>
    <dbReference type="NCBI Taxonomy" id="4081"/>
    <lineage>
        <taxon>Eukaryota</taxon>
        <taxon>Viridiplantae</taxon>
        <taxon>Streptophyta</taxon>
        <taxon>Embryophyta</taxon>
        <taxon>Tracheophyta</taxon>
        <taxon>Spermatophyta</taxon>
        <taxon>Magnoliopsida</taxon>
        <taxon>eudicotyledons</taxon>
        <taxon>Gunneridae</taxon>
        <taxon>Pentapetalae</taxon>
        <taxon>asterids</taxon>
        <taxon>lamiids</taxon>
        <taxon>Solanales</taxon>
        <taxon>Solanaceae</taxon>
        <taxon>Solanoideae</taxon>
        <taxon>Solaneae</taxon>
        <taxon>Solanum</taxon>
        <taxon>Solanum subgen. Lycopersicon</taxon>
    </lineage>
</organism>
<evidence type="ECO:0000313" key="1">
    <source>
        <dbReference type="EnsemblPlants" id="Solyc05g005755.1.1"/>
    </source>
</evidence>
<name>A0A3Q7H4U1_SOLLC</name>
<evidence type="ECO:0000313" key="2">
    <source>
        <dbReference type="Proteomes" id="UP000004994"/>
    </source>
</evidence>
<reference evidence="1" key="2">
    <citation type="submission" date="2019-01" db="UniProtKB">
        <authorList>
            <consortium name="EnsemblPlants"/>
        </authorList>
    </citation>
    <scope>IDENTIFICATION</scope>
    <source>
        <strain evidence="1">cv. Heinz 1706</strain>
    </source>
</reference>
<reference evidence="1" key="1">
    <citation type="journal article" date="2012" name="Nature">
        <title>The tomato genome sequence provides insights into fleshy fruit evolution.</title>
        <authorList>
            <consortium name="Tomato Genome Consortium"/>
        </authorList>
    </citation>
    <scope>NUCLEOTIDE SEQUENCE [LARGE SCALE GENOMIC DNA]</scope>
    <source>
        <strain evidence="1">cv. Heinz 1706</strain>
    </source>
</reference>
<dbReference type="EnsemblPlants" id="Solyc05g005755.1.1">
    <property type="protein sequence ID" value="Solyc05g005755.1.1"/>
    <property type="gene ID" value="Solyc05g005755.1"/>
</dbReference>
<dbReference type="AlphaFoldDB" id="A0A3Q7H4U1"/>
<keyword evidence="2" id="KW-1185">Reference proteome</keyword>
<protein>
    <submittedName>
        <fullName evidence="1">Uncharacterized protein</fullName>
    </submittedName>
</protein>
<sequence>MEIGVYVVRYRNVVLNFSVWKFCCYISSEIAGSFLEVYNFKLNLDVTADCGSSTVTAVATESGVVYQSHITVIMINAMLLHNCFGAESFKHRFQIPAVRV</sequence>
<dbReference type="Gramene" id="Solyc05g005755.1.1">
    <property type="protein sequence ID" value="Solyc05g005755.1.1"/>
    <property type="gene ID" value="Solyc05g005755.1"/>
</dbReference>
<proteinExistence type="predicted"/>
<dbReference type="Proteomes" id="UP000004994">
    <property type="component" value="Chromosome 5"/>
</dbReference>